<keyword evidence="2" id="KW-1185">Reference proteome</keyword>
<accession>A0A4R9J1D6</accession>
<evidence type="ECO:0000313" key="2">
    <source>
        <dbReference type="Proteomes" id="UP000297871"/>
    </source>
</evidence>
<dbReference type="RefSeq" id="WP_135616605.1">
    <property type="nucleotide sequence ID" value="NZ_RQFY01000012.1"/>
</dbReference>
<protein>
    <recommendedName>
        <fullName evidence="3">Adenylate/guanylate cyclase domain-containing protein</fullName>
    </recommendedName>
</protein>
<evidence type="ECO:0000313" key="1">
    <source>
        <dbReference type="EMBL" id="TGL28155.1"/>
    </source>
</evidence>
<reference evidence="1" key="1">
    <citation type="journal article" date="2019" name="PLoS Negl. Trop. Dis.">
        <title>Revisiting the worldwide diversity of Leptospira species in the environment.</title>
        <authorList>
            <person name="Vincent A.T."/>
            <person name="Schiettekatte O."/>
            <person name="Bourhy P."/>
            <person name="Veyrier F.J."/>
            <person name="Picardeau M."/>
        </authorList>
    </citation>
    <scope>NUCLEOTIDE SEQUENCE [LARGE SCALE GENOMIC DNA]</scope>
    <source>
        <strain evidence="1">201800265</strain>
    </source>
</reference>
<comment type="caution">
    <text evidence="1">The sequence shown here is derived from an EMBL/GenBank/DDBJ whole genome shotgun (WGS) entry which is preliminary data.</text>
</comment>
<dbReference type="EMBL" id="RQFY01000012">
    <property type="protein sequence ID" value="TGL28155.1"/>
    <property type="molecule type" value="Genomic_DNA"/>
</dbReference>
<gene>
    <name evidence="1" type="ORF">EHQ52_17905</name>
</gene>
<organism evidence="1 2">
    <name type="scientific">Leptospira koniambonensis</name>
    <dbReference type="NCBI Taxonomy" id="2484950"/>
    <lineage>
        <taxon>Bacteria</taxon>
        <taxon>Pseudomonadati</taxon>
        <taxon>Spirochaetota</taxon>
        <taxon>Spirochaetia</taxon>
        <taxon>Leptospirales</taxon>
        <taxon>Leptospiraceae</taxon>
        <taxon>Leptospira</taxon>
    </lineage>
</organism>
<evidence type="ECO:0008006" key="3">
    <source>
        <dbReference type="Google" id="ProtNLM"/>
    </source>
</evidence>
<sequence length="287" mass="33478">MSDTTPFLERKIVLFLSADIVGSTEYKNKSKTQNAWLRFFTTFYKDFPTSFLRKLEEVRSPNSYKPEVWKSLGDEIIFKAEIKKHEEAQEIVKAFASTVFDYSTSIREESLSLKGSAWVAGFPVINAEFATETNSKNVMDFIGPQMDIGFRIGKYASELKFIISVELLILLAETSSTFFKFHLEEPQILKGVLNQRPYPILWIKNDKAKENRLNSLMKLYLNHCETSDLNAYCREFLLSAGKPFMIPYLTEDPHFQVLPEWYEQEYEQKKQLFYNFEDDFGEESPES</sequence>
<dbReference type="AlphaFoldDB" id="A0A4R9J1D6"/>
<proteinExistence type="predicted"/>
<dbReference type="OrthoDB" id="326253at2"/>
<dbReference type="Proteomes" id="UP000297871">
    <property type="component" value="Unassembled WGS sequence"/>
</dbReference>
<name>A0A4R9J1D6_9LEPT</name>